<dbReference type="RefSeq" id="WP_343844656.1">
    <property type="nucleotide sequence ID" value="NZ_BAAAEI010000010.1"/>
</dbReference>
<evidence type="ECO:0000259" key="1">
    <source>
        <dbReference type="PROSITE" id="PS51186"/>
    </source>
</evidence>
<accession>A0ABN0X5P3</accession>
<protein>
    <recommendedName>
        <fullName evidence="1">N-acetyltransferase domain-containing protein</fullName>
    </recommendedName>
</protein>
<reference evidence="2 3" key="1">
    <citation type="journal article" date="2019" name="Int. J. Syst. Evol. Microbiol.">
        <title>The Global Catalogue of Microorganisms (GCM) 10K type strain sequencing project: providing services to taxonomists for standard genome sequencing and annotation.</title>
        <authorList>
            <consortium name="The Broad Institute Genomics Platform"/>
            <consortium name="The Broad Institute Genome Sequencing Center for Infectious Disease"/>
            <person name="Wu L."/>
            <person name="Ma J."/>
        </authorList>
    </citation>
    <scope>NUCLEOTIDE SEQUENCE [LARGE SCALE GENOMIC DNA]</scope>
    <source>
        <strain evidence="2 3">JCM 13378</strain>
    </source>
</reference>
<sequence>MNIKIIENPPVRELNKVQEQLSFEQGLGIVDIWCSLNPSYLLAVESGENAGILSLSVGDEMAEVYKLYVPKAHRRKGVGRALFNHAVSLLREQGIKEIGIEAVGDSGLFWNEIISDYRYQMFPEQNKCIVTI</sequence>
<comment type="caution">
    <text evidence="2">The sequence shown here is derived from an EMBL/GenBank/DDBJ whole genome shotgun (WGS) entry which is preliminary data.</text>
</comment>
<feature type="domain" description="N-acetyltransferase" evidence="1">
    <location>
        <begin position="1"/>
        <end position="124"/>
    </location>
</feature>
<keyword evidence="3" id="KW-1185">Reference proteome</keyword>
<dbReference type="InterPro" id="IPR016181">
    <property type="entry name" value="Acyl_CoA_acyltransferase"/>
</dbReference>
<dbReference type="Proteomes" id="UP001501757">
    <property type="component" value="Unassembled WGS sequence"/>
</dbReference>
<name>A0ABN0X5P3_9ALTE</name>
<gene>
    <name evidence="2" type="ORF">GCM10009092_20110</name>
</gene>
<dbReference type="Pfam" id="PF00583">
    <property type="entry name" value="Acetyltransf_1"/>
    <property type="match status" value="1"/>
</dbReference>
<evidence type="ECO:0000313" key="2">
    <source>
        <dbReference type="EMBL" id="GAA0355817.1"/>
    </source>
</evidence>
<dbReference type="Gene3D" id="3.40.630.30">
    <property type="match status" value="1"/>
</dbReference>
<dbReference type="SUPFAM" id="SSF55729">
    <property type="entry name" value="Acyl-CoA N-acyltransferases (Nat)"/>
    <property type="match status" value="1"/>
</dbReference>
<dbReference type="CDD" id="cd04301">
    <property type="entry name" value="NAT_SF"/>
    <property type="match status" value="1"/>
</dbReference>
<dbReference type="InterPro" id="IPR000182">
    <property type="entry name" value="GNAT_dom"/>
</dbReference>
<organism evidence="2 3">
    <name type="scientific">Bowmanella denitrificans</name>
    <dbReference type="NCBI Taxonomy" id="366582"/>
    <lineage>
        <taxon>Bacteria</taxon>
        <taxon>Pseudomonadati</taxon>
        <taxon>Pseudomonadota</taxon>
        <taxon>Gammaproteobacteria</taxon>
        <taxon>Alteromonadales</taxon>
        <taxon>Alteromonadaceae</taxon>
        <taxon>Bowmanella</taxon>
    </lineage>
</organism>
<dbReference type="PROSITE" id="PS51186">
    <property type="entry name" value="GNAT"/>
    <property type="match status" value="1"/>
</dbReference>
<proteinExistence type="predicted"/>
<dbReference type="EMBL" id="BAAAEI010000010">
    <property type="protein sequence ID" value="GAA0355817.1"/>
    <property type="molecule type" value="Genomic_DNA"/>
</dbReference>
<evidence type="ECO:0000313" key="3">
    <source>
        <dbReference type="Proteomes" id="UP001501757"/>
    </source>
</evidence>